<dbReference type="AlphaFoldDB" id="A0A066WLX3"/>
<dbReference type="HOGENOM" id="CLU_1031276_0_0_1"/>
<keyword evidence="2" id="KW-1185">Reference proteome</keyword>
<accession>A0A066WLX3</accession>
<comment type="caution">
    <text evidence="1">The sequence shown here is derived from an EMBL/GenBank/DDBJ whole genome shotgun (WGS) entry which is preliminary data.</text>
</comment>
<reference evidence="1 2" key="1">
    <citation type="submission" date="2014-05" db="EMBL/GenBank/DDBJ databases">
        <title>Draft genome sequence of a rare smut relative, Tilletiaria anomala UBC 951.</title>
        <authorList>
            <consortium name="DOE Joint Genome Institute"/>
            <person name="Toome M."/>
            <person name="Kuo A."/>
            <person name="Henrissat B."/>
            <person name="Lipzen A."/>
            <person name="Tritt A."/>
            <person name="Yoshinaga Y."/>
            <person name="Zane M."/>
            <person name="Barry K."/>
            <person name="Grigoriev I.V."/>
            <person name="Spatafora J.W."/>
            <person name="Aimea M.C."/>
        </authorList>
    </citation>
    <scope>NUCLEOTIDE SEQUENCE [LARGE SCALE GENOMIC DNA]</scope>
    <source>
        <strain evidence="1 2">UBC 951</strain>
    </source>
</reference>
<proteinExistence type="predicted"/>
<organism evidence="1 2">
    <name type="scientific">Tilletiaria anomala (strain ATCC 24038 / CBS 436.72 / UBC 951)</name>
    <dbReference type="NCBI Taxonomy" id="1037660"/>
    <lineage>
        <taxon>Eukaryota</taxon>
        <taxon>Fungi</taxon>
        <taxon>Dikarya</taxon>
        <taxon>Basidiomycota</taxon>
        <taxon>Ustilaginomycotina</taxon>
        <taxon>Exobasidiomycetes</taxon>
        <taxon>Georgefischeriales</taxon>
        <taxon>Tilletiariaceae</taxon>
        <taxon>Tilletiaria</taxon>
    </lineage>
</organism>
<gene>
    <name evidence="1" type="ORF">K437DRAFT_3151</name>
</gene>
<protein>
    <submittedName>
        <fullName evidence="1">Uncharacterized protein</fullName>
    </submittedName>
</protein>
<evidence type="ECO:0000313" key="1">
    <source>
        <dbReference type="EMBL" id="KDN53598.1"/>
    </source>
</evidence>
<dbReference type="EMBL" id="JMSN01000001">
    <property type="protein sequence ID" value="KDN53598.1"/>
    <property type="molecule type" value="Genomic_DNA"/>
</dbReference>
<name>A0A066WLX3_TILAU</name>
<evidence type="ECO:0000313" key="2">
    <source>
        <dbReference type="Proteomes" id="UP000027361"/>
    </source>
</evidence>
<dbReference type="Proteomes" id="UP000027361">
    <property type="component" value="Unassembled WGS sequence"/>
</dbReference>
<dbReference type="GeneID" id="25267365"/>
<dbReference type="InParanoid" id="A0A066WLX3"/>
<sequence>MQPCTWPGQGAASQPAHQQLWAKVCKREPSRVTMLRLTGIYAPVSSCHCRTSTHVPMTAQSKWNPCLHSGALCALRLASGVRAADTATTHERVETRDQFPHARSPASGMCGVPLAGDAACLIGDVSGHRLDIFQLWNKLKEKLRSMHSGLHSASCAAVARHVGSKYTHIARTQHGPIDTDTMHRDDRADPAWYISNVSREPSRVMPLCARHRIRWGFCWLSMSPCNFRFRLQARSAQRLAALLLTSRPAFRPARLFGFYRTTLRRRHLAK</sequence>
<dbReference type="RefSeq" id="XP_013246362.1">
    <property type="nucleotide sequence ID" value="XM_013390908.1"/>
</dbReference>